<protein>
    <submittedName>
        <fullName evidence="2">Uncharacterized protein</fullName>
    </submittedName>
</protein>
<organism evidence="2 3">
    <name type="scientific">Cupriavidus campinensis</name>
    <dbReference type="NCBI Taxonomy" id="151783"/>
    <lineage>
        <taxon>Bacteria</taxon>
        <taxon>Pseudomonadati</taxon>
        <taxon>Pseudomonadota</taxon>
        <taxon>Betaproteobacteria</taxon>
        <taxon>Burkholderiales</taxon>
        <taxon>Burkholderiaceae</taxon>
        <taxon>Cupriavidus</taxon>
    </lineage>
</organism>
<gene>
    <name evidence="2" type="ORF">M5D45_25240</name>
</gene>
<feature type="region of interest" description="Disordered" evidence="1">
    <location>
        <begin position="27"/>
        <end position="52"/>
    </location>
</feature>
<dbReference type="KEGG" id="ccam:M5D45_25240"/>
<feature type="compositionally biased region" description="Basic residues" evidence="1">
    <location>
        <begin position="36"/>
        <end position="52"/>
    </location>
</feature>
<dbReference type="RefSeq" id="WP_250025453.1">
    <property type="nucleotide sequence ID" value="NZ_CP097331.1"/>
</dbReference>
<evidence type="ECO:0000313" key="2">
    <source>
        <dbReference type="EMBL" id="URF06414.1"/>
    </source>
</evidence>
<reference evidence="2" key="1">
    <citation type="journal article" date="2022" name="Microbiol. Resour. Announc.">
        <title>Genome Sequence of Cupriavidus campinensis Strain G5, a Member of a Bacterial Consortium Capable of Polyethylene Degradation.</title>
        <authorList>
            <person name="Schneider B."/>
            <person name="Pfeiffer F."/>
            <person name="Dyall-Smith M."/>
            <person name="Kunte H.J."/>
        </authorList>
    </citation>
    <scope>NUCLEOTIDE SEQUENCE</scope>
    <source>
        <strain evidence="2">G5</strain>
    </source>
</reference>
<evidence type="ECO:0000313" key="3">
    <source>
        <dbReference type="Proteomes" id="UP001056132"/>
    </source>
</evidence>
<reference evidence="2" key="2">
    <citation type="submission" date="2022-05" db="EMBL/GenBank/DDBJ databases">
        <authorList>
            <person name="Kunte H.-J."/>
        </authorList>
    </citation>
    <scope>NUCLEOTIDE SEQUENCE</scope>
    <source>
        <strain evidence="2">G5</strain>
    </source>
</reference>
<proteinExistence type="predicted"/>
<dbReference type="AlphaFoldDB" id="A0AAE9I385"/>
<evidence type="ECO:0000256" key="1">
    <source>
        <dbReference type="SAM" id="MobiDB-lite"/>
    </source>
</evidence>
<name>A0AAE9I385_9BURK</name>
<dbReference type="Proteomes" id="UP001056132">
    <property type="component" value="Chromosome 2"/>
</dbReference>
<accession>A0AAE9I385</accession>
<dbReference type="EMBL" id="CP097331">
    <property type="protein sequence ID" value="URF06414.1"/>
    <property type="molecule type" value="Genomic_DNA"/>
</dbReference>
<sequence length="52" mass="5911">MADFYDPALKSGQGGYGRVCMLCKATDSKPRSTAPTKRRWKSTKPKGYRRWA</sequence>